<keyword evidence="1 5" id="KW-0732">Signal</keyword>
<protein>
    <submittedName>
        <fullName evidence="6">FG-GAP-like repeat-containing protein</fullName>
    </submittedName>
</protein>
<dbReference type="PANTHER" id="PTHR23221">
    <property type="entry name" value="GLYCOSYLPHOSPHATIDYLINOSITOL PHOSPHOLIPASE D"/>
    <property type="match status" value="1"/>
</dbReference>
<dbReference type="Gene3D" id="2.130.10.130">
    <property type="entry name" value="Integrin alpha, N-terminal"/>
    <property type="match status" value="3"/>
</dbReference>
<reference evidence="6 7" key="1">
    <citation type="submission" date="2024-10" db="EMBL/GenBank/DDBJ databases">
        <authorList>
            <person name="Cho J.-C."/>
        </authorList>
    </citation>
    <scope>NUCLEOTIDE SEQUENCE [LARGE SCALE GENOMIC DNA]</scope>
    <source>
        <strain evidence="6 7">KCTC29696</strain>
    </source>
</reference>
<evidence type="ECO:0000313" key="6">
    <source>
        <dbReference type="EMBL" id="MFH0247143.1"/>
    </source>
</evidence>
<comment type="caution">
    <text evidence="6">The sequence shown here is derived from an EMBL/GenBank/DDBJ whole genome shotgun (WGS) entry which is preliminary data.</text>
</comment>
<name>A0ABW7HMQ2_9ACTN</name>
<evidence type="ECO:0000256" key="3">
    <source>
        <dbReference type="ARBA" id="ARBA00022801"/>
    </source>
</evidence>
<keyword evidence="4" id="KW-0325">Glycoprotein</keyword>
<feature type="chain" id="PRO_5046913599" evidence="5">
    <location>
        <begin position="27"/>
        <end position="489"/>
    </location>
</feature>
<dbReference type="Pfam" id="PF01839">
    <property type="entry name" value="FG-GAP"/>
    <property type="match status" value="5"/>
</dbReference>
<keyword evidence="2" id="KW-0677">Repeat</keyword>
<dbReference type="Proteomes" id="UP001607069">
    <property type="component" value="Unassembled WGS sequence"/>
</dbReference>
<dbReference type="InterPro" id="IPR013519">
    <property type="entry name" value="Int_alpha_beta-p"/>
</dbReference>
<proteinExistence type="predicted"/>
<dbReference type="RefSeq" id="WP_279949115.1">
    <property type="nucleotide sequence ID" value="NZ_BAABEN010000001.1"/>
</dbReference>
<sequence>MHRTTTATAVLAAVAAVALVPVQSSAAAPYRGANTAAVQDDFDGDGYRDLAVGAPGAAFGSMEEAGAVVVMYGSASSVSTTRRTVITQASPGVPGAAEERDMFGTAVASADLDRDGYADLLVGTPREDVGSRKSRGSVTVLWGGPDGLDGGATITPPANFGEGSLYCGFGMALATGDMDGDGAPEVSVGSRCEGSGYTGPFDRAGRAAVSKRHQNIGMGRGVVMGDVDGDGLAERFWLPGPVSGDLGGKVSFEYLDLSTGLPAGLPHADGHTGLVGDVNGDGYGDLVTGVPSDDRRGAPGAAHPGGEIQVLYGGARGISADQHPRVFHQDTPGVPGAGEYDDEFGQTLSLGDVDGDGYTDVLVGAPGEAIGSRERAGTTVLLRGSPTGLTTAGAAAYHQDTASVPGVAEAEDLFGHAVHLADLDGDGRAEVIAGTPGENADGCLWHARGTASGPAVGGSVNLCGKNAGLTLKGPEGLFGAALGSARTAR</sequence>
<evidence type="ECO:0000256" key="1">
    <source>
        <dbReference type="ARBA" id="ARBA00022729"/>
    </source>
</evidence>
<dbReference type="SUPFAM" id="SSF69318">
    <property type="entry name" value="Integrin alpha N-terminal domain"/>
    <property type="match status" value="1"/>
</dbReference>
<dbReference type="SMART" id="SM00191">
    <property type="entry name" value="Int_alpha"/>
    <property type="match status" value="6"/>
</dbReference>
<gene>
    <name evidence="6" type="ORF">ACG5V6_02780</name>
</gene>
<dbReference type="InterPro" id="IPR000413">
    <property type="entry name" value="Integrin_alpha"/>
</dbReference>
<dbReference type="PRINTS" id="PR01185">
    <property type="entry name" value="INTEGRINA"/>
</dbReference>
<feature type="signal peptide" evidence="5">
    <location>
        <begin position="1"/>
        <end position="26"/>
    </location>
</feature>
<evidence type="ECO:0000256" key="4">
    <source>
        <dbReference type="ARBA" id="ARBA00023180"/>
    </source>
</evidence>
<evidence type="ECO:0000256" key="5">
    <source>
        <dbReference type="SAM" id="SignalP"/>
    </source>
</evidence>
<organism evidence="6 7">
    <name type="scientific">Streptomyces chitinivorans</name>
    <dbReference type="NCBI Taxonomy" id="1257027"/>
    <lineage>
        <taxon>Bacteria</taxon>
        <taxon>Bacillati</taxon>
        <taxon>Actinomycetota</taxon>
        <taxon>Actinomycetes</taxon>
        <taxon>Kitasatosporales</taxon>
        <taxon>Streptomycetaceae</taxon>
        <taxon>Streptomyces</taxon>
    </lineage>
</organism>
<dbReference type="InterPro" id="IPR028994">
    <property type="entry name" value="Integrin_alpha_N"/>
</dbReference>
<dbReference type="InterPro" id="IPR013517">
    <property type="entry name" value="FG-GAP"/>
</dbReference>
<evidence type="ECO:0000313" key="7">
    <source>
        <dbReference type="Proteomes" id="UP001607069"/>
    </source>
</evidence>
<evidence type="ECO:0000256" key="2">
    <source>
        <dbReference type="ARBA" id="ARBA00022737"/>
    </source>
</evidence>
<keyword evidence="3" id="KW-0378">Hydrolase</keyword>
<dbReference type="EMBL" id="JBIHMK010000006">
    <property type="protein sequence ID" value="MFH0247143.1"/>
    <property type="molecule type" value="Genomic_DNA"/>
</dbReference>
<dbReference type="PROSITE" id="PS51470">
    <property type="entry name" value="FG_GAP"/>
    <property type="match status" value="3"/>
</dbReference>
<keyword evidence="7" id="KW-1185">Reference proteome</keyword>
<dbReference type="PANTHER" id="PTHR23221:SF7">
    <property type="entry name" value="PHOSPHATIDYLINOSITOL-GLYCAN-SPECIFIC PHOSPHOLIPASE D"/>
    <property type="match status" value="1"/>
</dbReference>
<accession>A0ABW7HMQ2</accession>